<dbReference type="EMBL" id="PNBA02000019">
    <property type="protein sequence ID" value="KAG6390688.1"/>
    <property type="molecule type" value="Genomic_DNA"/>
</dbReference>
<dbReference type="PANTHER" id="PTHR22835">
    <property type="entry name" value="ZINC FINGER FYVE DOMAIN CONTAINING PROTEIN"/>
    <property type="match status" value="1"/>
</dbReference>
<accession>A0A8X8Z433</accession>
<keyword evidence="4" id="KW-1185">Reference proteome</keyword>
<gene>
    <name evidence="3" type="ORF">SASPL_148427</name>
</gene>
<reference evidence="3" key="1">
    <citation type="submission" date="2018-01" db="EMBL/GenBank/DDBJ databases">
        <authorList>
            <person name="Mao J.F."/>
        </authorList>
    </citation>
    <scope>NUCLEOTIDE SEQUENCE</scope>
    <source>
        <strain evidence="3">Huo1</strain>
        <tissue evidence="3">Leaf</tissue>
    </source>
</reference>
<protein>
    <submittedName>
        <fullName evidence="3">Uncharacterized protein</fullName>
    </submittedName>
</protein>
<organism evidence="3">
    <name type="scientific">Salvia splendens</name>
    <name type="common">Scarlet sage</name>
    <dbReference type="NCBI Taxonomy" id="180675"/>
    <lineage>
        <taxon>Eukaryota</taxon>
        <taxon>Viridiplantae</taxon>
        <taxon>Streptophyta</taxon>
        <taxon>Embryophyta</taxon>
        <taxon>Tracheophyta</taxon>
        <taxon>Spermatophyta</taxon>
        <taxon>Magnoliopsida</taxon>
        <taxon>eudicotyledons</taxon>
        <taxon>Gunneridae</taxon>
        <taxon>Pentapetalae</taxon>
        <taxon>asterids</taxon>
        <taxon>lamiids</taxon>
        <taxon>Lamiales</taxon>
        <taxon>Lamiaceae</taxon>
        <taxon>Nepetoideae</taxon>
        <taxon>Mentheae</taxon>
        <taxon>Salviinae</taxon>
        <taxon>Salvia</taxon>
        <taxon>Salvia subgen. Calosphace</taxon>
        <taxon>core Calosphace</taxon>
    </lineage>
</organism>
<evidence type="ECO:0000256" key="2">
    <source>
        <dbReference type="ARBA" id="ARBA00023180"/>
    </source>
</evidence>
<reference evidence="3" key="2">
    <citation type="submission" date="2020-08" db="EMBL/GenBank/DDBJ databases">
        <title>Plant Genome Project.</title>
        <authorList>
            <person name="Zhang R.-G."/>
        </authorList>
    </citation>
    <scope>NUCLEOTIDE SEQUENCE</scope>
    <source>
        <strain evidence="3">Huo1</strain>
        <tissue evidence="3">Leaf</tissue>
    </source>
</reference>
<evidence type="ECO:0000313" key="4">
    <source>
        <dbReference type="Proteomes" id="UP000298416"/>
    </source>
</evidence>
<dbReference type="Proteomes" id="UP000298416">
    <property type="component" value="Unassembled WGS sequence"/>
</dbReference>
<dbReference type="Gene3D" id="3.40.50.1110">
    <property type="entry name" value="SGNH hydrolase"/>
    <property type="match status" value="1"/>
</dbReference>
<keyword evidence="2" id="KW-0325">Glycoprotein</keyword>
<dbReference type="AlphaFoldDB" id="A0A8X8Z433"/>
<sequence length="252" mass="28488">MFPEAELIVLVRGECCRSGGYLLQNSTNELRVHRNPTLYPQLRKSGDQHFRSVIVPRGCSNVQWVIPDRIPHPPLHGRGILIQMLFSHVPITHSAALAIKMGARRLVLPGNFPIGCLPIHKIAFQSAPLNNQSCVTELNEFAKYHNELLQEAILKLKLENPNTVIVYDDYYNAYLDLLQTGIDSGYEVERACCGIGRKYNFDLGRVCGGANVSVCEDVDRHISWDCIQMTQQSYKHMAAWLIPCFFTKLACF</sequence>
<evidence type="ECO:0000256" key="1">
    <source>
        <dbReference type="ARBA" id="ARBA00008668"/>
    </source>
</evidence>
<dbReference type="Pfam" id="PF00657">
    <property type="entry name" value="Lipase_GDSL"/>
    <property type="match status" value="1"/>
</dbReference>
<dbReference type="InterPro" id="IPR036514">
    <property type="entry name" value="SGNH_hydro_sf"/>
</dbReference>
<dbReference type="InterPro" id="IPR001087">
    <property type="entry name" value="GDSL"/>
</dbReference>
<name>A0A8X8Z433_SALSN</name>
<dbReference type="PANTHER" id="PTHR22835:SF517">
    <property type="entry name" value="GDSL-LIKE LIPASE_ACYLHYDROLASE FAMILY PROTEIN, EXPRESSED"/>
    <property type="match status" value="1"/>
</dbReference>
<evidence type="ECO:0000313" key="3">
    <source>
        <dbReference type="EMBL" id="KAG6390688.1"/>
    </source>
</evidence>
<dbReference type="GO" id="GO:0016788">
    <property type="term" value="F:hydrolase activity, acting on ester bonds"/>
    <property type="evidence" value="ECO:0007669"/>
    <property type="project" value="InterPro"/>
</dbReference>
<comment type="similarity">
    <text evidence="1">Belongs to the 'GDSL' lipolytic enzyme family.</text>
</comment>
<proteinExistence type="inferred from homology"/>
<comment type="caution">
    <text evidence="3">The sequence shown here is derived from an EMBL/GenBank/DDBJ whole genome shotgun (WGS) entry which is preliminary data.</text>
</comment>